<dbReference type="FunCoup" id="A0A3B5QYZ7">
    <property type="interactions" value="792"/>
</dbReference>
<proteinExistence type="predicted"/>
<evidence type="ECO:0000313" key="5">
    <source>
        <dbReference type="Ensembl" id="ENSXMAP00000036364.1"/>
    </source>
</evidence>
<keyword evidence="4" id="KW-1133">Transmembrane helix</keyword>
<reference evidence="6" key="1">
    <citation type="submission" date="2012-01" db="EMBL/GenBank/DDBJ databases">
        <authorList>
            <person name="Walter R."/>
            <person name="Schartl M."/>
            <person name="Warren W."/>
        </authorList>
    </citation>
    <scope>NUCLEOTIDE SEQUENCE [LARGE SCALE GENOMIC DNA]</scope>
    <source>
        <strain evidence="6">JP 163 A</strain>
    </source>
</reference>
<dbReference type="Ensembl" id="ENSXMAT00000025602.1">
    <property type="protein sequence ID" value="ENSXMAP00000036364.1"/>
    <property type="gene ID" value="ENSXMAG00000023597.1"/>
</dbReference>
<dbReference type="CDD" id="cd00112">
    <property type="entry name" value="LDLa"/>
    <property type="match status" value="1"/>
</dbReference>
<sequence length="452" mass="49641">MFMLVKEIVLEKNCKKFSKINATYRKFWKDLSKVGGFFLLQLPQNSSIHSSKPACACRVTGWNRSPVHHTPGATMNPASQQDYRCRSCYHSGFLPGAVLPTVNLVDFCGQTIRRDGMIVKSHQESKKYYFVTMGTDCHLTMQASSPKDKVQFYFRFFLVYSLLRVAPLSPAPLVQESSRSSAFLNSRLDPTSGGSPEDPCYAGSYLQFYDGRDRSSPALGPPLCGKTAPRPVLSTGNYLTLRLVTRGTQPRVDFVGDFTSFRLGFNQSECRSEPYFTCRNGKCIPVSLVCDDKDVDNCGDGSDLEENLAGCKGQLSSTERPPQISTPTLSLVSLPTHVGGRCMNCSVTRSSLRRESVTVSSSSSSLLALYVVLGVVAGGLVLCWCCWSPAWFLWRLSVCRFLPCCKSTCASCTFFPCNCANAKEQRVAKVSPHTPVSRNPPDPAASAGDNPC</sequence>
<evidence type="ECO:0000256" key="2">
    <source>
        <dbReference type="PROSITE-ProRule" id="PRU00124"/>
    </source>
</evidence>
<dbReference type="PANTHER" id="PTHR24652">
    <property type="entry name" value="LOW-DENSITY LIPOPROTEIN RECEPTOR CLASS A DOMAIN-CONTAINING PROTEIN 2"/>
    <property type="match status" value="1"/>
</dbReference>
<reference evidence="5" key="3">
    <citation type="submission" date="2025-08" db="UniProtKB">
        <authorList>
            <consortium name="Ensembl"/>
        </authorList>
    </citation>
    <scope>IDENTIFICATION</scope>
    <source>
        <strain evidence="5">JP 163 A</strain>
    </source>
</reference>
<reference evidence="6" key="2">
    <citation type="journal article" date="2013" name="Nat. Genet.">
        <title>The genome of the platyfish, Xiphophorus maculatus, provides insights into evolutionary adaptation and several complex traits.</title>
        <authorList>
            <person name="Schartl M."/>
            <person name="Walter R.B."/>
            <person name="Shen Y."/>
            <person name="Garcia T."/>
            <person name="Catchen J."/>
            <person name="Amores A."/>
            <person name="Braasch I."/>
            <person name="Chalopin D."/>
            <person name="Volff J.N."/>
            <person name="Lesch K.P."/>
            <person name="Bisazza A."/>
            <person name="Minx P."/>
            <person name="Hillier L."/>
            <person name="Wilson R.K."/>
            <person name="Fuerstenberg S."/>
            <person name="Boore J."/>
            <person name="Searle S."/>
            <person name="Postlethwait J.H."/>
            <person name="Warren W.C."/>
        </authorList>
    </citation>
    <scope>NUCLEOTIDE SEQUENCE [LARGE SCALE GENOMIC DNA]</scope>
    <source>
        <strain evidence="6">JP 163 A</strain>
    </source>
</reference>
<protein>
    <submittedName>
        <fullName evidence="5">Low density lipoprotein receptor class A domain containing 2</fullName>
    </submittedName>
</protein>
<keyword evidence="6" id="KW-1185">Reference proteome</keyword>
<dbReference type="Proteomes" id="UP000002852">
    <property type="component" value="Unassembled WGS sequence"/>
</dbReference>
<dbReference type="SMART" id="SM00192">
    <property type="entry name" value="LDLa"/>
    <property type="match status" value="1"/>
</dbReference>
<organism evidence="5 6">
    <name type="scientific">Xiphophorus maculatus</name>
    <name type="common">Southern platyfish</name>
    <name type="synonym">Platypoecilus maculatus</name>
    <dbReference type="NCBI Taxonomy" id="8083"/>
    <lineage>
        <taxon>Eukaryota</taxon>
        <taxon>Metazoa</taxon>
        <taxon>Chordata</taxon>
        <taxon>Craniata</taxon>
        <taxon>Vertebrata</taxon>
        <taxon>Euteleostomi</taxon>
        <taxon>Actinopterygii</taxon>
        <taxon>Neopterygii</taxon>
        <taxon>Teleostei</taxon>
        <taxon>Neoteleostei</taxon>
        <taxon>Acanthomorphata</taxon>
        <taxon>Ovalentaria</taxon>
        <taxon>Atherinomorphae</taxon>
        <taxon>Cyprinodontiformes</taxon>
        <taxon>Poeciliidae</taxon>
        <taxon>Poeciliinae</taxon>
        <taxon>Xiphophorus</taxon>
    </lineage>
</organism>
<evidence type="ECO:0000313" key="6">
    <source>
        <dbReference type="Proteomes" id="UP000002852"/>
    </source>
</evidence>
<keyword evidence="1" id="KW-1015">Disulfide bond</keyword>
<dbReference type="PROSITE" id="PS50068">
    <property type="entry name" value="LDLRA_2"/>
    <property type="match status" value="1"/>
</dbReference>
<feature type="transmembrane region" description="Helical" evidence="4">
    <location>
        <begin position="367"/>
        <end position="387"/>
    </location>
</feature>
<evidence type="ECO:0000256" key="1">
    <source>
        <dbReference type="ARBA" id="ARBA00023157"/>
    </source>
</evidence>
<dbReference type="InterPro" id="IPR036055">
    <property type="entry name" value="LDL_receptor-like_sf"/>
</dbReference>
<feature type="region of interest" description="Disordered" evidence="3">
    <location>
        <begin position="430"/>
        <end position="452"/>
    </location>
</feature>
<keyword evidence="4" id="KW-0472">Membrane</keyword>
<name>A0A3B5QYZ7_XIPMA</name>
<accession>A0A3B5QYZ7</accession>
<evidence type="ECO:0000256" key="4">
    <source>
        <dbReference type="SAM" id="Phobius"/>
    </source>
</evidence>
<dbReference type="Gene3D" id="4.10.400.10">
    <property type="entry name" value="Low-density Lipoprotein Receptor"/>
    <property type="match status" value="1"/>
</dbReference>
<dbReference type="InterPro" id="IPR035914">
    <property type="entry name" value="Sperma_CUB_dom_sf"/>
</dbReference>
<reference evidence="5" key="4">
    <citation type="submission" date="2025-09" db="UniProtKB">
        <authorList>
            <consortium name="Ensembl"/>
        </authorList>
    </citation>
    <scope>IDENTIFICATION</scope>
    <source>
        <strain evidence="5">JP 163 A</strain>
    </source>
</reference>
<dbReference type="SUPFAM" id="SSF49854">
    <property type="entry name" value="Spermadhesin, CUB domain"/>
    <property type="match status" value="1"/>
</dbReference>
<dbReference type="OMA" id="QSECRGE"/>
<dbReference type="InterPro" id="IPR002172">
    <property type="entry name" value="LDrepeatLR_classA_rpt"/>
</dbReference>
<comment type="caution">
    <text evidence="2">Lacks conserved residue(s) required for the propagation of feature annotation.</text>
</comment>
<dbReference type="GeneTree" id="ENSGT00390000004581"/>
<evidence type="ECO:0000256" key="3">
    <source>
        <dbReference type="SAM" id="MobiDB-lite"/>
    </source>
</evidence>
<dbReference type="Gene3D" id="2.60.120.290">
    <property type="entry name" value="Spermadhesin, CUB domain"/>
    <property type="match status" value="1"/>
</dbReference>
<dbReference type="SUPFAM" id="SSF57424">
    <property type="entry name" value="LDL receptor-like module"/>
    <property type="match status" value="1"/>
</dbReference>
<dbReference type="InParanoid" id="A0A3B5QYZ7"/>
<keyword evidence="4" id="KW-0812">Transmembrane</keyword>
<dbReference type="CDD" id="cd00041">
    <property type="entry name" value="CUB"/>
    <property type="match status" value="1"/>
</dbReference>
<dbReference type="AlphaFoldDB" id="A0A3B5QYZ7"/>
<dbReference type="PANTHER" id="PTHR24652:SF67">
    <property type="entry name" value="LOW-DENSITY LIPOPROTEIN RECEPTOR CLASS A DOMAIN-CONTAINING PROTEIN 2"/>
    <property type="match status" value="1"/>
</dbReference>
<dbReference type="Pfam" id="PF00057">
    <property type="entry name" value="Ldl_recept_a"/>
    <property type="match status" value="1"/>
</dbReference>
<dbReference type="InterPro" id="IPR042333">
    <property type="entry name" value="LRAD2/Mig-13-like"/>
</dbReference>
<dbReference type="InterPro" id="IPR000859">
    <property type="entry name" value="CUB_dom"/>
</dbReference>